<feature type="region of interest" description="Disordered" evidence="2">
    <location>
        <begin position="155"/>
        <end position="179"/>
    </location>
</feature>
<evidence type="ECO:0000256" key="3">
    <source>
        <dbReference type="SAM" id="Phobius"/>
    </source>
</evidence>
<keyword evidence="3" id="KW-0812">Transmembrane</keyword>
<keyword evidence="5" id="KW-1185">Reference proteome</keyword>
<dbReference type="RefSeq" id="WP_284053650.1">
    <property type="nucleotide sequence ID" value="NZ_JAGRQC010000002.1"/>
</dbReference>
<proteinExistence type="predicted"/>
<evidence type="ECO:0000256" key="1">
    <source>
        <dbReference type="SAM" id="Coils"/>
    </source>
</evidence>
<sequence length="179" mass="20559">MLFTTTAQFVVLGLALVAGWFFGLASHPGGRKWKERYRTLEAEHKAYREEQERALKERDERIREVEAERDRIAKASPVAANAVTGNTVTEDRPSGHRGWFGWGRDNLSRIRGIDERMEAHLNAEGVKTYAAIEGLSAEEETALEDKLDMERGRIARENWREQATMLREGKEEEHSRDYA</sequence>
<feature type="compositionally biased region" description="Basic and acidic residues" evidence="2">
    <location>
        <begin position="167"/>
        <end position="179"/>
    </location>
</feature>
<protein>
    <submittedName>
        <fullName evidence="4">Uncharacterized protein</fullName>
    </submittedName>
</protein>
<evidence type="ECO:0000313" key="5">
    <source>
        <dbReference type="Proteomes" id="UP000676996"/>
    </source>
</evidence>
<keyword evidence="1" id="KW-0175">Coiled coil</keyword>
<organism evidence="4 5">
    <name type="scientific">Stakelama marina</name>
    <dbReference type="NCBI Taxonomy" id="2826939"/>
    <lineage>
        <taxon>Bacteria</taxon>
        <taxon>Pseudomonadati</taxon>
        <taxon>Pseudomonadota</taxon>
        <taxon>Alphaproteobacteria</taxon>
        <taxon>Sphingomonadales</taxon>
        <taxon>Sphingomonadaceae</taxon>
        <taxon>Stakelama</taxon>
    </lineage>
</organism>
<name>A0A8T4ICT2_9SPHN</name>
<comment type="caution">
    <text evidence="4">The sequence shown here is derived from an EMBL/GenBank/DDBJ whole genome shotgun (WGS) entry which is preliminary data.</text>
</comment>
<dbReference type="Proteomes" id="UP000676996">
    <property type="component" value="Unassembled WGS sequence"/>
</dbReference>
<accession>A0A8T4ICT2</accession>
<evidence type="ECO:0000256" key="2">
    <source>
        <dbReference type="SAM" id="MobiDB-lite"/>
    </source>
</evidence>
<feature type="transmembrane region" description="Helical" evidence="3">
    <location>
        <begin position="6"/>
        <end position="26"/>
    </location>
</feature>
<feature type="coiled-coil region" evidence="1">
    <location>
        <begin position="30"/>
        <end position="75"/>
    </location>
</feature>
<keyword evidence="3" id="KW-0472">Membrane</keyword>
<reference evidence="4" key="1">
    <citation type="submission" date="2021-04" db="EMBL/GenBank/DDBJ databases">
        <title>Ouciella asimina sp. nov., isolated from the surface seawater in the hydrothermal field of Okinawa Trough.</title>
        <authorList>
            <person name="Shuang W."/>
        </authorList>
    </citation>
    <scope>NUCLEOTIDE SEQUENCE</scope>
    <source>
        <strain evidence="4">LXI357</strain>
    </source>
</reference>
<dbReference type="AlphaFoldDB" id="A0A8T4ICT2"/>
<gene>
    <name evidence="4" type="ORF">J7S20_07620</name>
</gene>
<evidence type="ECO:0000313" key="4">
    <source>
        <dbReference type="EMBL" id="MBR0552370.1"/>
    </source>
</evidence>
<dbReference type="EMBL" id="JAGRQC010000002">
    <property type="protein sequence ID" value="MBR0552370.1"/>
    <property type="molecule type" value="Genomic_DNA"/>
</dbReference>
<keyword evidence="3" id="KW-1133">Transmembrane helix</keyword>